<feature type="compositionally biased region" description="Low complexity" evidence="2">
    <location>
        <begin position="284"/>
        <end position="304"/>
    </location>
</feature>
<dbReference type="SMART" id="SM00385">
    <property type="entry name" value="CYCLIN"/>
    <property type="match status" value="2"/>
</dbReference>
<organism evidence="4 5">
    <name type="scientific">Ganoderma sinense ZZ0214-1</name>
    <dbReference type="NCBI Taxonomy" id="1077348"/>
    <lineage>
        <taxon>Eukaryota</taxon>
        <taxon>Fungi</taxon>
        <taxon>Dikarya</taxon>
        <taxon>Basidiomycota</taxon>
        <taxon>Agaricomycotina</taxon>
        <taxon>Agaricomycetes</taxon>
        <taxon>Polyporales</taxon>
        <taxon>Polyporaceae</taxon>
        <taxon>Ganoderma</taxon>
    </lineage>
</organism>
<dbReference type="CDD" id="cd20546">
    <property type="entry name" value="CYCLIN_SpCG1C_ScCTK2-like_rpt2"/>
    <property type="match status" value="1"/>
</dbReference>
<dbReference type="Gene3D" id="1.10.472.10">
    <property type="entry name" value="Cyclin-like"/>
    <property type="match status" value="2"/>
</dbReference>
<dbReference type="PANTHER" id="PTHR10026">
    <property type="entry name" value="CYCLIN"/>
    <property type="match status" value="1"/>
</dbReference>
<dbReference type="OrthoDB" id="25002at2759"/>
<comment type="caution">
    <text evidence="4">The sequence shown here is derived from an EMBL/GenBank/DDBJ whole genome shotgun (WGS) entry which is preliminary data.</text>
</comment>
<comment type="similarity">
    <text evidence="1">Belongs to the cyclin family.</text>
</comment>
<evidence type="ECO:0000313" key="5">
    <source>
        <dbReference type="Proteomes" id="UP000230002"/>
    </source>
</evidence>
<dbReference type="AlphaFoldDB" id="A0A2G8RLG6"/>
<feature type="region of interest" description="Disordered" evidence="2">
    <location>
        <begin position="284"/>
        <end position="318"/>
    </location>
</feature>
<sequence length="379" mass="42347">MAIDYRGDPPPLIPANYFKYHLPYFTPQEIERLSEKQRGKLSVTQEEKARQQACGFVEAIGSDIGFPRKTIATAQNLYHRFHLFFPRKDFAYHDVCLAALFVSCKIHDTLKKTRDLLVASYGVRYPERAAKAKSMGGEIDIDPNVMEGDRQRVLAIERLIVETICFNFNTRLPFPYVIKISRAFGATKKLAKLAYRLATDSFRTLVNLQYPPHVVALGCLYVASMLSSFERGTSPERPGHNTAHQIAATLSKSGDWGRQFQAHIEDIEEIAHAIIDLLIGASQNPAASTSPHTPSSPSPHLSHSVGQPAPPRPPPVPYKADQLIRLKIVMRESEHPSRVRESAAAGEDINFNKNDSTLLGRNDKTVRFMFAPPAMVDDA</sequence>
<protein>
    <recommendedName>
        <fullName evidence="3">Cyclin-like domain-containing protein</fullName>
    </recommendedName>
</protein>
<dbReference type="InterPro" id="IPR006671">
    <property type="entry name" value="Cyclin_N"/>
</dbReference>
<dbReference type="SUPFAM" id="SSF47954">
    <property type="entry name" value="Cyclin-like"/>
    <property type="match status" value="2"/>
</dbReference>
<dbReference type="STRING" id="1077348.A0A2G8RLG6"/>
<dbReference type="EMBL" id="AYKW01000069">
    <property type="protein sequence ID" value="PIL22365.1"/>
    <property type="molecule type" value="Genomic_DNA"/>
</dbReference>
<dbReference type="GO" id="GO:0016538">
    <property type="term" value="F:cyclin-dependent protein serine/threonine kinase regulator activity"/>
    <property type="evidence" value="ECO:0007669"/>
    <property type="project" value="InterPro"/>
</dbReference>
<reference evidence="4 5" key="1">
    <citation type="journal article" date="2015" name="Sci. Rep.">
        <title>Chromosome-level genome map provides insights into diverse defense mechanisms in the medicinal fungus Ganoderma sinense.</title>
        <authorList>
            <person name="Zhu Y."/>
            <person name="Xu J."/>
            <person name="Sun C."/>
            <person name="Zhou S."/>
            <person name="Xu H."/>
            <person name="Nelson D.R."/>
            <person name="Qian J."/>
            <person name="Song J."/>
            <person name="Luo H."/>
            <person name="Xiang L."/>
            <person name="Li Y."/>
            <person name="Xu Z."/>
            <person name="Ji A."/>
            <person name="Wang L."/>
            <person name="Lu S."/>
            <person name="Hayward A."/>
            <person name="Sun W."/>
            <person name="Li X."/>
            <person name="Schwartz D.C."/>
            <person name="Wang Y."/>
            <person name="Chen S."/>
        </authorList>
    </citation>
    <scope>NUCLEOTIDE SEQUENCE [LARGE SCALE GENOMIC DNA]</scope>
    <source>
        <strain evidence="4 5">ZZ0214-1</strain>
    </source>
</reference>
<dbReference type="Proteomes" id="UP000230002">
    <property type="component" value="Unassembled WGS sequence"/>
</dbReference>
<keyword evidence="5" id="KW-1185">Reference proteome</keyword>
<evidence type="ECO:0000256" key="2">
    <source>
        <dbReference type="SAM" id="MobiDB-lite"/>
    </source>
</evidence>
<feature type="domain" description="Cyclin-like" evidence="3">
    <location>
        <begin position="175"/>
        <end position="276"/>
    </location>
</feature>
<keyword evidence="1" id="KW-0195">Cyclin</keyword>
<feature type="compositionally biased region" description="Pro residues" evidence="2">
    <location>
        <begin position="308"/>
        <end position="317"/>
    </location>
</feature>
<proteinExistence type="inferred from homology"/>
<feature type="domain" description="Cyclin-like" evidence="3">
    <location>
        <begin position="55"/>
        <end position="162"/>
    </location>
</feature>
<name>A0A2G8RLG6_9APHY</name>
<dbReference type="Pfam" id="PF21797">
    <property type="entry name" value="CycT2-like_C"/>
    <property type="match status" value="1"/>
</dbReference>
<dbReference type="InterPro" id="IPR043198">
    <property type="entry name" value="Cyclin/Ssn8"/>
</dbReference>
<evidence type="ECO:0000259" key="3">
    <source>
        <dbReference type="SMART" id="SM00385"/>
    </source>
</evidence>
<accession>A0A2G8RLG6</accession>
<evidence type="ECO:0000313" key="4">
    <source>
        <dbReference type="EMBL" id="PIL22365.1"/>
    </source>
</evidence>
<dbReference type="GO" id="GO:0006357">
    <property type="term" value="P:regulation of transcription by RNA polymerase II"/>
    <property type="evidence" value="ECO:0007669"/>
    <property type="project" value="InterPro"/>
</dbReference>
<dbReference type="InterPro" id="IPR036915">
    <property type="entry name" value="Cyclin-like_sf"/>
</dbReference>
<evidence type="ECO:0000256" key="1">
    <source>
        <dbReference type="RuleBase" id="RU000383"/>
    </source>
</evidence>
<dbReference type="InterPro" id="IPR013763">
    <property type="entry name" value="Cyclin-like_dom"/>
</dbReference>
<dbReference type="Pfam" id="PF00134">
    <property type="entry name" value="Cyclin_N"/>
    <property type="match status" value="1"/>
</dbReference>
<gene>
    <name evidence="4" type="ORF">GSI_15053</name>
</gene>